<evidence type="ECO:0000313" key="1">
    <source>
        <dbReference type="EMBL" id="ALJ30777.1"/>
    </source>
</evidence>
<reference evidence="1 2" key="2">
    <citation type="journal article" date="2016" name="PeerJ">
        <title>Genome sequencing and analysis of the first complete genome of Lactobacillus kunkeei strain MP2, an Apis mellifera gut isolate.</title>
        <authorList>
            <person name="Asenjo F."/>
            <person name="Olmos A."/>
            <person name="Henriquez-Piskulich P."/>
            <person name="Polanco V."/>
            <person name="Aldea P."/>
            <person name="Ugalde J.A."/>
            <person name="Trombert A.N."/>
        </authorList>
    </citation>
    <scope>NUCLEOTIDE SEQUENCE [LARGE SCALE GENOMIC DNA]</scope>
    <source>
        <strain evidence="1 2">MP2</strain>
    </source>
</reference>
<dbReference type="EMBL" id="CP012920">
    <property type="protein sequence ID" value="ALJ30777.1"/>
    <property type="molecule type" value="Genomic_DNA"/>
</dbReference>
<gene>
    <name evidence="1" type="ORF">APS55_00330</name>
</gene>
<accession>A0AAC8WB74</accession>
<sequence>MIIALFTRTTNVNLNFTELTLLNELMQQYIKSTQVDKRDNELKFKLSKAIYNVARQECRGDKRKIDYDNKKTIDDIMEGWANQNTKEHAKWLKK</sequence>
<evidence type="ECO:0000313" key="2">
    <source>
        <dbReference type="Proteomes" id="UP000067203"/>
    </source>
</evidence>
<organism evidence="1 2">
    <name type="scientific">Apilactobacillus kunkeei</name>
    <dbReference type="NCBI Taxonomy" id="148814"/>
    <lineage>
        <taxon>Bacteria</taxon>
        <taxon>Bacillati</taxon>
        <taxon>Bacillota</taxon>
        <taxon>Bacilli</taxon>
        <taxon>Lactobacillales</taxon>
        <taxon>Lactobacillaceae</taxon>
        <taxon>Apilactobacillus</taxon>
    </lineage>
</organism>
<dbReference type="AlphaFoldDB" id="A0AAC8WB74"/>
<proteinExistence type="predicted"/>
<dbReference type="KEGG" id="lku:APS55_00330"/>
<dbReference type="Proteomes" id="UP000067203">
    <property type="component" value="Chromosome"/>
</dbReference>
<dbReference type="RefSeq" id="WP_034532523.1">
    <property type="nucleotide sequence ID" value="NZ_JPUI01000041.1"/>
</dbReference>
<reference evidence="2" key="1">
    <citation type="submission" date="2015-10" db="EMBL/GenBank/DDBJ databases">
        <title>Bioinformatic analysis of the first complete genome sequence of Lactobacillus kunkeei strain MP2, an Apis mellifera gut isolate.</title>
        <authorList>
            <person name="Asenjo F."/>
            <person name="Olmos A."/>
            <person name="Henriquez-Piskulich P."/>
            <person name="Aldea P."/>
            <person name="Ugalde J.A."/>
            <person name="Trombert A.N."/>
        </authorList>
    </citation>
    <scope>NUCLEOTIDE SEQUENCE [LARGE SCALE GENOMIC DNA]</scope>
    <source>
        <strain evidence="2">MP2</strain>
    </source>
</reference>
<name>A0AAC8WB74_9LACO</name>
<protein>
    <submittedName>
        <fullName evidence="1">Uncharacterized protein</fullName>
    </submittedName>
</protein>